<protein>
    <recommendedName>
        <fullName evidence="5">Transmembrane protein</fullName>
    </recommendedName>
</protein>
<evidence type="ECO:0000256" key="2">
    <source>
        <dbReference type="SAM" id="Phobius"/>
    </source>
</evidence>
<dbReference type="Proteomes" id="UP000383932">
    <property type="component" value="Unassembled WGS sequence"/>
</dbReference>
<reference evidence="3 4" key="1">
    <citation type="journal article" date="2019" name="Fungal Biol. Biotechnol.">
        <title>Draft genome sequence of fastidious pathogen Ceratobasidium theobromae, which causes vascular-streak dieback in Theobroma cacao.</title>
        <authorList>
            <person name="Ali S.S."/>
            <person name="Asman A."/>
            <person name="Shao J."/>
            <person name="Firmansyah A.P."/>
            <person name="Susilo A.W."/>
            <person name="Rosmana A."/>
            <person name="McMahon P."/>
            <person name="Junaid M."/>
            <person name="Guest D."/>
            <person name="Kheng T.Y."/>
            <person name="Meinhardt L.W."/>
            <person name="Bailey B.A."/>
        </authorList>
    </citation>
    <scope>NUCLEOTIDE SEQUENCE [LARGE SCALE GENOMIC DNA]</scope>
    <source>
        <strain evidence="3 4">CT2</strain>
    </source>
</reference>
<keyword evidence="2" id="KW-1133">Transmembrane helix</keyword>
<feature type="compositionally biased region" description="Basic and acidic residues" evidence="1">
    <location>
        <begin position="225"/>
        <end position="247"/>
    </location>
</feature>
<keyword evidence="2" id="KW-0812">Transmembrane</keyword>
<dbReference type="AlphaFoldDB" id="A0A5N5QEG4"/>
<organism evidence="3 4">
    <name type="scientific">Ceratobasidium theobromae</name>
    <dbReference type="NCBI Taxonomy" id="1582974"/>
    <lineage>
        <taxon>Eukaryota</taxon>
        <taxon>Fungi</taxon>
        <taxon>Dikarya</taxon>
        <taxon>Basidiomycota</taxon>
        <taxon>Agaricomycotina</taxon>
        <taxon>Agaricomycetes</taxon>
        <taxon>Cantharellales</taxon>
        <taxon>Ceratobasidiaceae</taxon>
        <taxon>Ceratobasidium</taxon>
    </lineage>
</organism>
<accession>A0A5N5QEG4</accession>
<keyword evidence="4" id="KW-1185">Reference proteome</keyword>
<evidence type="ECO:0000256" key="1">
    <source>
        <dbReference type="SAM" id="MobiDB-lite"/>
    </source>
</evidence>
<dbReference type="EMBL" id="SSOP01000193">
    <property type="protein sequence ID" value="KAB5590142.1"/>
    <property type="molecule type" value="Genomic_DNA"/>
</dbReference>
<feature type="compositionally biased region" description="Low complexity" evidence="1">
    <location>
        <begin position="275"/>
        <end position="293"/>
    </location>
</feature>
<proteinExistence type="predicted"/>
<comment type="caution">
    <text evidence="3">The sequence shown here is derived from an EMBL/GenBank/DDBJ whole genome shotgun (WGS) entry which is preliminary data.</text>
</comment>
<keyword evidence="2" id="KW-0472">Membrane</keyword>
<feature type="region of interest" description="Disordered" evidence="1">
    <location>
        <begin position="225"/>
        <end position="304"/>
    </location>
</feature>
<dbReference type="OrthoDB" id="3362246at2759"/>
<gene>
    <name evidence="3" type="ORF">CTheo_6407</name>
</gene>
<evidence type="ECO:0000313" key="3">
    <source>
        <dbReference type="EMBL" id="KAB5590142.1"/>
    </source>
</evidence>
<name>A0A5N5QEG4_9AGAM</name>
<evidence type="ECO:0008006" key="5">
    <source>
        <dbReference type="Google" id="ProtNLM"/>
    </source>
</evidence>
<sequence>MSSTNYAQIDTPSYTYQCMLTQLSWKGGTPPYTVWLSPIASVFGDQTDGYGIWPNVTETSFTAPCIAPAGSEVRIVMKDAEGLISTVLPSTDSSCLSREYNAAGLSKARLGSNRSSLQDFRQSVNSVISVSATMSGSTTVSQITSTNTNGLTVATIQATPPSTHNSSVARIVGPVVGALGVLLVCILIGICLVRKRRRRKLKASVQLGSASGFDIAGGEEARIGHVEGMESGSRQEVEMREVEEREAPIIPRPQPTLRLHNGSLAGPSTTKDQQSTVPTLPTSNTTPVSSSPLAPATSNRAHTELEQRAEQLSGHELEQLAALVERRLDRVRGAPPQYQATEGIGGYR</sequence>
<evidence type="ECO:0000313" key="4">
    <source>
        <dbReference type="Proteomes" id="UP000383932"/>
    </source>
</evidence>
<feature type="transmembrane region" description="Helical" evidence="2">
    <location>
        <begin position="171"/>
        <end position="193"/>
    </location>
</feature>